<proteinExistence type="predicted"/>
<feature type="compositionally biased region" description="Polar residues" evidence="1">
    <location>
        <begin position="46"/>
        <end position="70"/>
    </location>
</feature>
<accession>A0A1F6B4J1</accession>
<organism evidence="2 3">
    <name type="scientific">Candidatus Gottesmanbacteria bacterium RIFCSPLOWO2_02_FULL_38_8</name>
    <dbReference type="NCBI Taxonomy" id="1798397"/>
    <lineage>
        <taxon>Bacteria</taxon>
        <taxon>Candidatus Gottesmaniibacteriota</taxon>
    </lineage>
</organism>
<sequence length="70" mass="7288">MAQPEQKIGWVGGYPRVDGVNMPTEGPAVQSPPTTTAQPLEGKSVAMSTDLRSGQRTVTVAPPQTSKLPG</sequence>
<name>A0A1F6B4J1_9BACT</name>
<comment type="caution">
    <text evidence="2">The sequence shown here is derived from an EMBL/GenBank/DDBJ whole genome shotgun (WGS) entry which is preliminary data.</text>
</comment>
<gene>
    <name evidence="2" type="ORF">A3I51_03080</name>
</gene>
<dbReference type="AlphaFoldDB" id="A0A1F6B4J1"/>
<dbReference type="Proteomes" id="UP000179209">
    <property type="component" value="Unassembled WGS sequence"/>
</dbReference>
<feature type="region of interest" description="Disordered" evidence="1">
    <location>
        <begin position="1"/>
        <end position="70"/>
    </location>
</feature>
<reference evidence="2 3" key="1">
    <citation type="journal article" date="2016" name="Nat. Commun.">
        <title>Thousands of microbial genomes shed light on interconnected biogeochemical processes in an aquifer system.</title>
        <authorList>
            <person name="Anantharaman K."/>
            <person name="Brown C.T."/>
            <person name="Hug L.A."/>
            <person name="Sharon I."/>
            <person name="Castelle C.J."/>
            <person name="Probst A.J."/>
            <person name="Thomas B.C."/>
            <person name="Singh A."/>
            <person name="Wilkins M.J."/>
            <person name="Karaoz U."/>
            <person name="Brodie E.L."/>
            <person name="Williams K.H."/>
            <person name="Hubbard S.S."/>
            <person name="Banfield J.F."/>
        </authorList>
    </citation>
    <scope>NUCLEOTIDE SEQUENCE [LARGE SCALE GENOMIC DNA]</scope>
</reference>
<evidence type="ECO:0000256" key="1">
    <source>
        <dbReference type="SAM" id="MobiDB-lite"/>
    </source>
</evidence>
<dbReference type="EMBL" id="MFKA01000043">
    <property type="protein sequence ID" value="OGG31830.1"/>
    <property type="molecule type" value="Genomic_DNA"/>
</dbReference>
<evidence type="ECO:0000313" key="2">
    <source>
        <dbReference type="EMBL" id="OGG31830.1"/>
    </source>
</evidence>
<evidence type="ECO:0000313" key="3">
    <source>
        <dbReference type="Proteomes" id="UP000179209"/>
    </source>
</evidence>
<protein>
    <submittedName>
        <fullName evidence="2">Uncharacterized protein</fullName>
    </submittedName>
</protein>